<dbReference type="SUPFAM" id="SSF48317">
    <property type="entry name" value="Acid phosphatase/Vanadium-dependent haloperoxidase"/>
    <property type="match status" value="1"/>
</dbReference>
<dbReference type="PANTHER" id="PTHR34599:SF2">
    <property type="entry name" value="TRAF-TYPE DOMAIN-CONTAINING PROTEIN"/>
    <property type="match status" value="1"/>
</dbReference>
<dbReference type="EMBL" id="SFBI01000209">
    <property type="protein sequence ID" value="TRU30511.1"/>
    <property type="molecule type" value="Genomic_DNA"/>
</dbReference>
<feature type="signal peptide" evidence="1">
    <location>
        <begin position="1"/>
        <end position="28"/>
    </location>
</feature>
<feature type="domain" description="DUF6851" evidence="2">
    <location>
        <begin position="60"/>
        <end position="189"/>
    </location>
</feature>
<gene>
    <name evidence="4" type="ORF">EWV92_22040</name>
</gene>
<dbReference type="InterPro" id="IPR036938">
    <property type="entry name" value="PAP2/HPO_sf"/>
</dbReference>
<dbReference type="Gene3D" id="1.10.606.10">
    <property type="entry name" value="Vanadium-containing Chloroperoxidase, domain 2"/>
    <property type="match status" value="1"/>
</dbReference>
<dbReference type="InterPro" id="IPR055161">
    <property type="entry name" value="NapH1-like_2nd"/>
</dbReference>
<dbReference type="PANTHER" id="PTHR34599">
    <property type="entry name" value="PEROXIDASE-RELATED"/>
    <property type="match status" value="1"/>
</dbReference>
<dbReference type="InterPro" id="IPR049283">
    <property type="entry name" value="DUF6851"/>
</dbReference>
<dbReference type="InterPro" id="IPR052559">
    <property type="entry name" value="V-haloperoxidase"/>
</dbReference>
<accession>A0A552E892</accession>
<dbReference type="AlphaFoldDB" id="A0A552E892"/>
<reference evidence="4 5" key="1">
    <citation type="submission" date="2019-01" db="EMBL/GenBank/DDBJ databases">
        <title>Coherence of Microcystis species and biogeography revealed through population genomics.</title>
        <authorList>
            <person name="Perez-Carrascal O.M."/>
            <person name="Terrat Y."/>
            <person name="Giani A."/>
            <person name="Fortin N."/>
            <person name="Tromas N."/>
            <person name="Shapiro B.J."/>
        </authorList>
    </citation>
    <scope>NUCLEOTIDE SEQUENCE [LARGE SCALE GENOMIC DNA]</scope>
    <source>
        <strain evidence="4">Ma_MB_S_20031200_S102</strain>
    </source>
</reference>
<dbReference type="Gene3D" id="1.20.144.10">
    <property type="entry name" value="Phosphatidic acid phosphatase type 2/haloperoxidase"/>
    <property type="match status" value="1"/>
</dbReference>
<feature type="domain" description="Vanadium-dependent haloperoxidase NapH1-like second helical-bundle" evidence="3">
    <location>
        <begin position="326"/>
        <end position="516"/>
    </location>
</feature>
<proteinExistence type="predicted"/>
<evidence type="ECO:0000313" key="5">
    <source>
        <dbReference type="Proteomes" id="UP000317708"/>
    </source>
</evidence>
<dbReference type="InterPro" id="IPR016119">
    <property type="entry name" value="Br/Cl_peroxidase_C"/>
</dbReference>
<name>A0A552E892_MICAE</name>
<evidence type="ECO:0000259" key="2">
    <source>
        <dbReference type="Pfam" id="PF21167"/>
    </source>
</evidence>
<dbReference type="Pfam" id="PF21167">
    <property type="entry name" value="DUF6851"/>
    <property type="match status" value="1"/>
</dbReference>
<sequence length="545" mass="57995">MYKKILSLTLFPLGIASTALLPVSSAQAVTVASDWIGAATQGVRNQPQGPTVASRLYGILGTAMYDAWSAYEATPISTVLGDTLQRPTSENTQANKQEAISFAAYRVLTELLPTQTANLTARMNSLGYDPNNTSTDTTTAAGIGNTIAATLMNARRNDGSNQLNGYVDTIGYSTPNTPTQVVNIELWTPESVPIDSGSALQRYLTPHWGTVQSFSLTDNAQYRPPEIIRFLSDRNASADLQAGTITRADGTVVPISAALVGVDINPAFIQQAVDVVAFSANLTDEQKLIAEFWEDGPGTPFPPGTWMEFGQDISQRDNNTLDEDVQLFFALGNAVMDAGIATWEAKLSYNSARPVRVIRELGRLGLIGTDSNGDGVFEINAWGGPGLGTITIPATQFLTYQNPFGPPSPPFAEYTSGHSAFSAAGAEILRLFTGSDVFGGSVTFAPGTSAFEPGITPVSPVTLSWDTFSEAAGEAGISRRYGGIHFLDGDIQGRILGRRVGGSVWNRSQFFINGGVTTPEADNVLALLTLGGIFSLTRLIKSKIK</sequence>
<comment type="caution">
    <text evidence="4">The sequence shown here is derived from an EMBL/GenBank/DDBJ whole genome shotgun (WGS) entry which is preliminary data.</text>
</comment>
<protein>
    <submittedName>
        <fullName evidence="4">Phosphatase PAP2 family protein</fullName>
    </submittedName>
</protein>
<dbReference type="Pfam" id="PF22778">
    <property type="entry name" value="VCPO_2nd"/>
    <property type="match status" value="1"/>
</dbReference>
<evidence type="ECO:0000313" key="4">
    <source>
        <dbReference type="EMBL" id="TRU30511.1"/>
    </source>
</evidence>
<feature type="chain" id="PRO_5022247074" evidence="1">
    <location>
        <begin position="29"/>
        <end position="545"/>
    </location>
</feature>
<evidence type="ECO:0000256" key="1">
    <source>
        <dbReference type="SAM" id="SignalP"/>
    </source>
</evidence>
<dbReference type="CDD" id="cd03398">
    <property type="entry name" value="PAP2_haloperoxidase"/>
    <property type="match status" value="1"/>
</dbReference>
<dbReference type="Proteomes" id="UP000317708">
    <property type="component" value="Unassembled WGS sequence"/>
</dbReference>
<organism evidence="4 5">
    <name type="scientific">Microcystis aeruginosa Ma_MB_S_20031200_S102</name>
    <dbReference type="NCBI Taxonomy" id="2486254"/>
    <lineage>
        <taxon>Bacteria</taxon>
        <taxon>Bacillati</taxon>
        <taxon>Cyanobacteriota</taxon>
        <taxon>Cyanophyceae</taxon>
        <taxon>Oscillatoriophycideae</taxon>
        <taxon>Chroococcales</taxon>
        <taxon>Microcystaceae</taxon>
        <taxon>Microcystis</taxon>
    </lineage>
</organism>
<keyword evidence="1" id="KW-0732">Signal</keyword>
<dbReference type="GO" id="GO:0004601">
    <property type="term" value="F:peroxidase activity"/>
    <property type="evidence" value="ECO:0007669"/>
    <property type="project" value="InterPro"/>
</dbReference>
<evidence type="ECO:0000259" key="3">
    <source>
        <dbReference type="Pfam" id="PF22778"/>
    </source>
</evidence>